<dbReference type="RefSeq" id="WP_378100365.1">
    <property type="nucleotide sequence ID" value="NZ_JBHSEP010000020.1"/>
</dbReference>
<reference evidence="10" key="1">
    <citation type="journal article" date="2019" name="Int. J. Syst. Evol. Microbiol.">
        <title>The Global Catalogue of Microorganisms (GCM) 10K type strain sequencing project: providing services to taxonomists for standard genome sequencing and annotation.</title>
        <authorList>
            <consortium name="The Broad Institute Genomics Platform"/>
            <consortium name="The Broad Institute Genome Sequencing Center for Infectious Disease"/>
            <person name="Wu L."/>
            <person name="Ma J."/>
        </authorList>
    </citation>
    <scope>NUCLEOTIDE SEQUENCE [LARGE SCALE GENOMIC DNA]</scope>
    <source>
        <strain evidence="10">CCUG 49571</strain>
    </source>
</reference>
<dbReference type="InterPro" id="IPR051393">
    <property type="entry name" value="ABC_transporter_permease"/>
</dbReference>
<feature type="transmembrane region" description="Helical" evidence="7">
    <location>
        <begin position="70"/>
        <end position="91"/>
    </location>
</feature>
<keyword evidence="2 7" id="KW-0813">Transport</keyword>
<feature type="transmembrane region" description="Helical" evidence="7">
    <location>
        <begin position="263"/>
        <end position="283"/>
    </location>
</feature>
<feature type="transmembrane region" description="Helical" evidence="7">
    <location>
        <begin position="103"/>
        <end position="124"/>
    </location>
</feature>
<gene>
    <name evidence="9" type="ORF">ACFO3S_21710</name>
</gene>
<keyword evidence="6 7" id="KW-0472">Membrane</keyword>
<evidence type="ECO:0000256" key="7">
    <source>
        <dbReference type="RuleBase" id="RU363032"/>
    </source>
</evidence>
<comment type="caution">
    <text evidence="9">The sequence shown here is derived from an EMBL/GenBank/DDBJ whole genome shotgun (WGS) entry which is preliminary data.</text>
</comment>
<evidence type="ECO:0000256" key="1">
    <source>
        <dbReference type="ARBA" id="ARBA00004651"/>
    </source>
</evidence>
<dbReference type="SUPFAM" id="SSF161098">
    <property type="entry name" value="MetI-like"/>
    <property type="match status" value="1"/>
</dbReference>
<evidence type="ECO:0000313" key="9">
    <source>
        <dbReference type="EMBL" id="MFC4600876.1"/>
    </source>
</evidence>
<dbReference type="PANTHER" id="PTHR30193:SF37">
    <property type="entry name" value="INNER MEMBRANE ABC TRANSPORTER PERMEASE PROTEIN YCJO"/>
    <property type="match status" value="1"/>
</dbReference>
<dbReference type="CDD" id="cd06261">
    <property type="entry name" value="TM_PBP2"/>
    <property type="match status" value="1"/>
</dbReference>
<protein>
    <submittedName>
        <fullName evidence="9">Carbohydrate ABC transporter permease</fullName>
    </submittedName>
</protein>
<evidence type="ECO:0000256" key="2">
    <source>
        <dbReference type="ARBA" id="ARBA00022448"/>
    </source>
</evidence>
<evidence type="ECO:0000256" key="4">
    <source>
        <dbReference type="ARBA" id="ARBA00022692"/>
    </source>
</evidence>
<dbReference type="PANTHER" id="PTHR30193">
    <property type="entry name" value="ABC TRANSPORTER PERMEASE PROTEIN"/>
    <property type="match status" value="1"/>
</dbReference>
<evidence type="ECO:0000256" key="3">
    <source>
        <dbReference type="ARBA" id="ARBA00022475"/>
    </source>
</evidence>
<organism evidence="9 10">
    <name type="scientific">Cohnella hongkongensis</name>
    <dbReference type="NCBI Taxonomy" id="178337"/>
    <lineage>
        <taxon>Bacteria</taxon>
        <taxon>Bacillati</taxon>
        <taxon>Bacillota</taxon>
        <taxon>Bacilli</taxon>
        <taxon>Bacillales</taxon>
        <taxon>Paenibacillaceae</taxon>
        <taxon>Cohnella</taxon>
    </lineage>
</organism>
<evidence type="ECO:0000256" key="5">
    <source>
        <dbReference type="ARBA" id="ARBA00022989"/>
    </source>
</evidence>
<comment type="subcellular location">
    <subcellularLocation>
        <location evidence="1 7">Cell membrane</location>
        <topology evidence="1 7">Multi-pass membrane protein</topology>
    </subcellularLocation>
</comment>
<dbReference type="EMBL" id="JBHSEP010000020">
    <property type="protein sequence ID" value="MFC4600876.1"/>
    <property type="molecule type" value="Genomic_DNA"/>
</dbReference>
<dbReference type="Pfam" id="PF00528">
    <property type="entry name" value="BPD_transp_1"/>
    <property type="match status" value="1"/>
</dbReference>
<name>A0ABV9FFZ8_9BACL</name>
<evidence type="ECO:0000256" key="6">
    <source>
        <dbReference type="ARBA" id="ARBA00023136"/>
    </source>
</evidence>
<sequence>MLKKQYYSYWLMSPGLLIFFVFFIVPALMGFYFAFTDLNASFKVTRFVGFANFIALYENSSHLLAFKNTFIFAVVTTVFKIGLGLLLAILANQHLKSRLLLRSVLFFPVVLSTIAVAIAFKAIYHPSTGILNVFLRAVGLDSLAMSWLTDPALVMYSISFVEIWKWTGFSMMLFLAALQSMPQEVTEAAKIDGATSWQHFRYITLPMVTPVMNTNVILSVIGGLKVFDIVYALTGGGPGNASNVINTAVFKAFAAGRNGEATAANLVLFVVILIAVLSLNKVINREASR</sequence>
<comment type="similarity">
    <text evidence="7">Belongs to the binding-protein-dependent transport system permease family.</text>
</comment>
<keyword evidence="4 7" id="KW-0812">Transmembrane</keyword>
<keyword evidence="5 7" id="KW-1133">Transmembrane helix</keyword>
<dbReference type="Proteomes" id="UP001596028">
    <property type="component" value="Unassembled WGS sequence"/>
</dbReference>
<dbReference type="PROSITE" id="PS50928">
    <property type="entry name" value="ABC_TM1"/>
    <property type="match status" value="1"/>
</dbReference>
<keyword evidence="3" id="KW-1003">Cell membrane</keyword>
<feature type="transmembrane region" description="Helical" evidence="7">
    <location>
        <begin position="7"/>
        <end position="35"/>
    </location>
</feature>
<dbReference type="Gene3D" id="1.10.3720.10">
    <property type="entry name" value="MetI-like"/>
    <property type="match status" value="1"/>
</dbReference>
<dbReference type="InterPro" id="IPR000515">
    <property type="entry name" value="MetI-like"/>
</dbReference>
<evidence type="ECO:0000313" key="10">
    <source>
        <dbReference type="Proteomes" id="UP001596028"/>
    </source>
</evidence>
<keyword evidence="10" id="KW-1185">Reference proteome</keyword>
<evidence type="ECO:0000259" key="8">
    <source>
        <dbReference type="PROSITE" id="PS50928"/>
    </source>
</evidence>
<feature type="domain" description="ABC transmembrane type-1" evidence="8">
    <location>
        <begin position="66"/>
        <end position="279"/>
    </location>
</feature>
<proteinExistence type="inferred from homology"/>
<dbReference type="InterPro" id="IPR035906">
    <property type="entry name" value="MetI-like_sf"/>
</dbReference>
<accession>A0ABV9FFZ8</accession>